<dbReference type="GO" id="GO:0030288">
    <property type="term" value="C:outer membrane-bounded periplasmic space"/>
    <property type="evidence" value="ECO:0007669"/>
    <property type="project" value="TreeGrafter"/>
</dbReference>
<dbReference type="InterPro" id="IPR006179">
    <property type="entry name" value="5_nucleotidase/apyrase"/>
</dbReference>
<dbReference type="SUPFAM" id="SSF56300">
    <property type="entry name" value="Metallo-dependent phosphatases"/>
    <property type="match status" value="1"/>
</dbReference>
<organism evidence="4 5">
    <name type="scientific">Cecembia calidifontis</name>
    <dbReference type="NCBI Taxonomy" id="1187080"/>
    <lineage>
        <taxon>Bacteria</taxon>
        <taxon>Pseudomonadati</taxon>
        <taxon>Bacteroidota</taxon>
        <taxon>Cytophagia</taxon>
        <taxon>Cytophagales</taxon>
        <taxon>Cyclobacteriaceae</taxon>
        <taxon>Cecembia</taxon>
    </lineage>
</organism>
<keyword evidence="5" id="KW-1185">Reference proteome</keyword>
<name>A0A4Q7P4D1_9BACT</name>
<dbReference type="InterPro" id="IPR029052">
    <property type="entry name" value="Metallo-depent_PP-like"/>
</dbReference>
<keyword evidence="2" id="KW-0547">Nucleotide-binding</keyword>
<dbReference type="PRINTS" id="PR01607">
    <property type="entry name" value="APYRASEFAMLY"/>
</dbReference>
<dbReference type="InterPro" id="IPR004843">
    <property type="entry name" value="Calcineurin-like_PHP"/>
</dbReference>
<evidence type="ECO:0000256" key="1">
    <source>
        <dbReference type="ARBA" id="ARBA00006654"/>
    </source>
</evidence>
<dbReference type="PROSITE" id="PS00786">
    <property type="entry name" value="5_NUCLEOTIDASE_2"/>
    <property type="match status" value="1"/>
</dbReference>
<dbReference type="GO" id="GO:0000166">
    <property type="term" value="F:nucleotide binding"/>
    <property type="evidence" value="ECO:0007669"/>
    <property type="project" value="UniProtKB-KW"/>
</dbReference>
<dbReference type="GO" id="GO:0046872">
    <property type="term" value="F:metal ion binding"/>
    <property type="evidence" value="ECO:0007669"/>
    <property type="project" value="InterPro"/>
</dbReference>
<dbReference type="InterPro" id="IPR006146">
    <property type="entry name" value="5'-Nucleotdase_CS"/>
</dbReference>
<dbReference type="GO" id="GO:0008768">
    <property type="term" value="F:UDP-sugar diphosphatase activity"/>
    <property type="evidence" value="ECO:0007669"/>
    <property type="project" value="TreeGrafter"/>
</dbReference>
<dbReference type="PANTHER" id="PTHR11575">
    <property type="entry name" value="5'-NUCLEOTIDASE-RELATED"/>
    <property type="match status" value="1"/>
</dbReference>
<dbReference type="GO" id="GO:0008253">
    <property type="term" value="F:5'-nucleotidase activity"/>
    <property type="evidence" value="ECO:0007669"/>
    <property type="project" value="TreeGrafter"/>
</dbReference>
<dbReference type="Proteomes" id="UP000292209">
    <property type="component" value="Unassembled WGS sequence"/>
</dbReference>
<dbReference type="Pfam" id="PF00149">
    <property type="entry name" value="Metallophos"/>
    <property type="match status" value="1"/>
</dbReference>
<dbReference type="Gene3D" id="3.60.21.10">
    <property type="match status" value="1"/>
</dbReference>
<comment type="caution">
    <text evidence="4">The sequence shown here is derived from an EMBL/GenBank/DDBJ whole genome shotgun (WGS) entry which is preliminary data.</text>
</comment>
<dbReference type="EMBL" id="SGXG01000001">
    <property type="protein sequence ID" value="RZS94517.1"/>
    <property type="molecule type" value="Genomic_DNA"/>
</dbReference>
<dbReference type="AlphaFoldDB" id="A0A4Q7P4D1"/>
<dbReference type="OrthoDB" id="9775118at2"/>
<dbReference type="CDD" id="cd00845">
    <property type="entry name" value="MPP_UshA_N_like"/>
    <property type="match status" value="1"/>
</dbReference>
<evidence type="ECO:0000256" key="2">
    <source>
        <dbReference type="RuleBase" id="RU362119"/>
    </source>
</evidence>
<evidence type="ECO:0000313" key="4">
    <source>
        <dbReference type="EMBL" id="RZS94517.1"/>
    </source>
</evidence>
<dbReference type="GO" id="GO:0009166">
    <property type="term" value="P:nucleotide catabolic process"/>
    <property type="evidence" value="ECO:0007669"/>
    <property type="project" value="InterPro"/>
</dbReference>
<comment type="similarity">
    <text evidence="1 2">Belongs to the 5'-nucleotidase family.</text>
</comment>
<accession>A0A4Q7P4D1</accession>
<keyword evidence="2" id="KW-0378">Hydrolase</keyword>
<feature type="domain" description="Calcineurin-like phosphoesterase" evidence="3">
    <location>
        <begin position="37"/>
        <end position="252"/>
    </location>
</feature>
<gene>
    <name evidence="4" type="ORF">BC751_0014</name>
</gene>
<reference evidence="4 5" key="1">
    <citation type="submission" date="2019-02" db="EMBL/GenBank/DDBJ databases">
        <title>Genomic Encyclopedia of Archaeal and Bacterial Type Strains, Phase II (KMG-II): from individual species to whole genera.</title>
        <authorList>
            <person name="Goeker M."/>
        </authorList>
    </citation>
    <scope>NUCLEOTIDE SEQUENCE [LARGE SCALE GENOMIC DNA]</scope>
    <source>
        <strain evidence="4 5">DSM 21411</strain>
    </source>
</reference>
<dbReference type="PROSITE" id="PS00785">
    <property type="entry name" value="5_NUCLEOTIDASE_1"/>
    <property type="match status" value="1"/>
</dbReference>
<dbReference type="PANTHER" id="PTHR11575:SF24">
    <property type="entry name" value="5'-NUCLEOTIDASE"/>
    <property type="match status" value="1"/>
</dbReference>
<evidence type="ECO:0000313" key="5">
    <source>
        <dbReference type="Proteomes" id="UP000292209"/>
    </source>
</evidence>
<sequence length="304" mass="33733">MKRRDFIKSSLLTGAALSFGSPLLADEMLSKKGKRISILHTNDMHSRIEPFPNDGSRNANQGGMIKLASLVSKFRNEEENMLLLDAGDVFQGTPYFNFYGGELEFKLMSQMGFDASTLGNHEFDNGLQGLYEQLPHASFPHICSNYDFSNTLMKDATIPYKIFKKSGLRIGVFGLGIELEGLVGKKNYENTQYLDPVGVAKEMVQELKAKKSDLIICLSHLGYAYRGTKIDDLKLAAAVNEIDLIIGGHTHTFLDEPTQIKNTEGHTTIIHQVGTGALRLGKVDFVFTKENKINFASAKSLPIY</sequence>
<protein>
    <submittedName>
        <fullName evidence="4">5'-nucleotidase</fullName>
    </submittedName>
</protein>
<evidence type="ECO:0000259" key="3">
    <source>
        <dbReference type="Pfam" id="PF00149"/>
    </source>
</evidence>
<proteinExistence type="inferred from homology"/>
<dbReference type="RefSeq" id="WP_130273757.1">
    <property type="nucleotide sequence ID" value="NZ_SGXG01000001.1"/>
</dbReference>